<protein>
    <submittedName>
        <fullName evidence="1">Uncharacterized protein</fullName>
    </submittedName>
</protein>
<accession>A0A380H8V9</accession>
<evidence type="ECO:0000313" key="1">
    <source>
        <dbReference type="EMBL" id="SUM74530.1"/>
    </source>
</evidence>
<dbReference type="Proteomes" id="UP000255425">
    <property type="component" value="Unassembled WGS sequence"/>
</dbReference>
<sequence length="47" mass="5839">MLKTNYFNIKFQTEYVTISTVVLRIKAISKRFKTRTIMHFIIYFRNY</sequence>
<dbReference type="EMBL" id="UHDZ01000001">
    <property type="protein sequence ID" value="SUM74530.1"/>
    <property type="molecule type" value="Genomic_DNA"/>
</dbReference>
<keyword evidence="2" id="KW-1185">Reference proteome</keyword>
<dbReference type="AlphaFoldDB" id="A0A380H8V9"/>
<reference evidence="1 2" key="1">
    <citation type="submission" date="2018-06" db="EMBL/GenBank/DDBJ databases">
        <authorList>
            <consortium name="Pathogen Informatics"/>
            <person name="Doyle S."/>
        </authorList>
    </citation>
    <scope>NUCLEOTIDE SEQUENCE [LARGE SCALE GENOMIC DNA]</scope>
    <source>
        <strain evidence="1 2">NCTC11807</strain>
    </source>
</reference>
<name>A0A380H8V9_9STAP</name>
<evidence type="ECO:0000313" key="2">
    <source>
        <dbReference type="Proteomes" id="UP000255425"/>
    </source>
</evidence>
<proteinExistence type="predicted"/>
<organism evidence="1 2">
    <name type="scientific">Staphylococcus saccharolyticus</name>
    <dbReference type="NCBI Taxonomy" id="33028"/>
    <lineage>
        <taxon>Bacteria</taxon>
        <taxon>Bacillati</taxon>
        <taxon>Bacillota</taxon>
        <taxon>Bacilli</taxon>
        <taxon>Bacillales</taxon>
        <taxon>Staphylococcaceae</taxon>
        <taxon>Staphylococcus</taxon>
    </lineage>
</organism>
<gene>
    <name evidence="1" type="ORF">NCTC11807_02655</name>
</gene>